<organism evidence="6 7">
    <name type="scientific">Sutcliffiella tianshenii</name>
    <dbReference type="NCBI Taxonomy" id="1463404"/>
    <lineage>
        <taxon>Bacteria</taxon>
        <taxon>Bacillati</taxon>
        <taxon>Bacillota</taxon>
        <taxon>Bacilli</taxon>
        <taxon>Bacillales</taxon>
        <taxon>Bacillaceae</taxon>
        <taxon>Sutcliffiella</taxon>
    </lineage>
</organism>
<dbReference type="PANTHER" id="PTHR44307:SF2">
    <property type="entry name" value="PHOSPHOETHANOLAMINE METHYLTRANSFERASE ISOFORM X1"/>
    <property type="match status" value="1"/>
</dbReference>
<name>A0ABS2NYH9_9BACI</name>
<evidence type="ECO:0000259" key="5">
    <source>
        <dbReference type="Pfam" id="PF08241"/>
    </source>
</evidence>
<dbReference type="Pfam" id="PF08241">
    <property type="entry name" value="Methyltransf_11"/>
    <property type="match status" value="1"/>
</dbReference>
<keyword evidence="2 6" id="KW-0489">Methyltransferase</keyword>
<dbReference type="EMBL" id="JAFBED010000002">
    <property type="protein sequence ID" value="MBM7619295.1"/>
    <property type="molecule type" value="Genomic_DNA"/>
</dbReference>
<dbReference type="GO" id="GO:0008168">
    <property type="term" value="F:methyltransferase activity"/>
    <property type="evidence" value="ECO:0007669"/>
    <property type="project" value="UniProtKB-KW"/>
</dbReference>
<gene>
    <name evidence="6" type="ORF">JOC95_001144</name>
</gene>
<keyword evidence="3" id="KW-0808">Transferase</keyword>
<evidence type="ECO:0000256" key="4">
    <source>
        <dbReference type="ARBA" id="ARBA00025707"/>
    </source>
</evidence>
<proteinExistence type="predicted"/>
<dbReference type="CDD" id="cd02440">
    <property type="entry name" value="AdoMet_MTases"/>
    <property type="match status" value="1"/>
</dbReference>
<comment type="caution">
    <text evidence="6">The sequence shown here is derived from an EMBL/GenBank/DDBJ whole genome shotgun (WGS) entry which is preliminary data.</text>
</comment>
<reference evidence="6 7" key="1">
    <citation type="submission" date="2021-01" db="EMBL/GenBank/DDBJ databases">
        <title>Genomic Encyclopedia of Type Strains, Phase IV (KMG-IV): sequencing the most valuable type-strain genomes for metagenomic binning, comparative biology and taxonomic classification.</title>
        <authorList>
            <person name="Goeker M."/>
        </authorList>
    </citation>
    <scope>NUCLEOTIDE SEQUENCE [LARGE SCALE GENOMIC DNA]</scope>
    <source>
        <strain evidence="6 7">DSM 25879</strain>
    </source>
</reference>
<evidence type="ECO:0000313" key="7">
    <source>
        <dbReference type="Proteomes" id="UP000737402"/>
    </source>
</evidence>
<dbReference type="RefSeq" id="WP_204414264.1">
    <property type="nucleotide sequence ID" value="NZ_JAFBED010000002.1"/>
</dbReference>
<keyword evidence="7" id="KW-1185">Reference proteome</keyword>
<evidence type="ECO:0000256" key="2">
    <source>
        <dbReference type="ARBA" id="ARBA00022603"/>
    </source>
</evidence>
<dbReference type="InterPro" id="IPR013216">
    <property type="entry name" value="Methyltransf_11"/>
</dbReference>
<evidence type="ECO:0000256" key="3">
    <source>
        <dbReference type="ARBA" id="ARBA00022679"/>
    </source>
</evidence>
<dbReference type="PANTHER" id="PTHR44307">
    <property type="entry name" value="PHOSPHOETHANOLAMINE METHYLTRANSFERASE"/>
    <property type="match status" value="1"/>
</dbReference>
<dbReference type="InterPro" id="IPR029063">
    <property type="entry name" value="SAM-dependent_MTases_sf"/>
</dbReference>
<dbReference type="GO" id="GO:0032259">
    <property type="term" value="P:methylation"/>
    <property type="evidence" value="ECO:0007669"/>
    <property type="project" value="UniProtKB-KW"/>
</dbReference>
<accession>A0ABS2NYH9</accession>
<feature type="domain" description="Methyltransferase type 11" evidence="5">
    <location>
        <begin position="41"/>
        <end position="134"/>
    </location>
</feature>
<dbReference type="SUPFAM" id="SSF53335">
    <property type="entry name" value="S-adenosyl-L-methionine-dependent methyltransferases"/>
    <property type="match status" value="1"/>
</dbReference>
<protein>
    <submittedName>
        <fullName evidence="6">SAM-dependent methyltransferase</fullName>
    </submittedName>
</protein>
<evidence type="ECO:0000256" key="1">
    <source>
        <dbReference type="ARBA" id="ARBA00005189"/>
    </source>
</evidence>
<dbReference type="Proteomes" id="UP000737402">
    <property type="component" value="Unassembled WGS sequence"/>
</dbReference>
<sequence>MKKSYYTDLLALLGIGGAHPGGIELTKDIMMEFDIKDKKFLEVGCGTGQTSAYLHDRGALLTTMDAHSLMVEKANTRFIEMRLACRAMLGNIEKSDFTSNTFDFILAESVLSFTDTLPSLKEIHRLLNFGGTFMGIEMVKKNTLPEVIENRMKEFYGLSNIYSFDGWKHVLKESGFSSISLKSIPLDDLEPVEPDFNPSSDIEEKYFQVMQEHEELTSLSRPYIELCVISCTK</sequence>
<comment type="pathway">
    <text evidence="1">Lipid metabolism.</text>
</comment>
<comment type="pathway">
    <text evidence="4">Phospholipid metabolism.</text>
</comment>
<dbReference type="Gene3D" id="3.40.50.150">
    <property type="entry name" value="Vaccinia Virus protein VP39"/>
    <property type="match status" value="1"/>
</dbReference>
<evidence type="ECO:0000313" key="6">
    <source>
        <dbReference type="EMBL" id="MBM7619295.1"/>
    </source>
</evidence>